<accession>A0A1I0WSI8</accession>
<feature type="region of interest" description="Disordered" evidence="1">
    <location>
        <begin position="244"/>
        <end position="274"/>
    </location>
</feature>
<gene>
    <name evidence="2" type="ORF">SAMN05421867_103172</name>
</gene>
<organism evidence="2 3">
    <name type="scientific">Cellulomonas marina</name>
    <dbReference type="NCBI Taxonomy" id="988821"/>
    <lineage>
        <taxon>Bacteria</taxon>
        <taxon>Bacillati</taxon>
        <taxon>Actinomycetota</taxon>
        <taxon>Actinomycetes</taxon>
        <taxon>Micrococcales</taxon>
        <taxon>Cellulomonadaceae</taxon>
        <taxon>Cellulomonas</taxon>
    </lineage>
</organism>
<dbReference type="OrthoDB" id="8479279at2"/>
<dbReference type="Proteomes" id="UP000199012">
    <property type="component" value="Unassembled WGS sequence"/>
</dbReference>
<evidence type="ECO:0000313" key="2">
    <source>
        <dbReference type="EMBL" id="SFA91138.1"/>
    </source>
</evidence>
<evidence type="ECO:0000256" key="1">
    <source>
        <dbReference type="SAM" id="MobiDB-lite"/>
    </source>
</evidence>
<sequence length="351" mass="37873">MPGREARTGFDPRVHGFRFPNAFINVVLPLPGGRRVATAGRCGGMAALALDHHHAGVPAPRLDAGLWAPRRVPSDGHWLADALLRRQLRTFAQPRVLRFLTWSLRPDEDRPPVIGVGTLTRRDGLPAVLAELDAGRPVLVGLVVARRLPAAGDNHQVVAHAYRTDGVTTELDVYDPNHPGRTTRLTARAGGTGWSSSTGRTWRGLFALRYAPRPLPLVLTRQPAEPGRTVRPGDRVVLASLRTGRTLATDGGPDSRPAGLPDGPPSGRPDGRAEDAHAARWLVGQDRYGRPLLTPVTATGCSPWSPAVVLPAGTSRWRAGTPVRLAGTDDERWSVVEALPPDRWDTPVVTR</sequence>
<proteinExistence type="predicted"/>
<protein>
    <recommendedName>
        <fullName evidence="4">Peptidase C39-like domain-containing protein</fullName>
    </recommendedName>
</protein>
<dbReference type="STRING" id="988821.SAMN05421867_103172"/>
<evidence type="ECO:0000313" key="3">
    <source>
        <dbReference type="Proteomes" id="UP000199012"/>
    </source>
</evidence>
<dbReference type="RefSeq" id="WP_090031158.1">
    <property type="nucleotide sequence ID" value="NZ_BONM01000002.1"/>
</dbReference>
<keyword evidence="3" id="KW-1185">Reference proteome</keyword>
<dbReference type="AlphaFoldDB" id="A0A1I0WSI8"/>
<dbReference type="EMBL" id="FOKA01000003">
    <property type="protein sequence ID" value="SFA91138.1"/>
    <property type="molecule type" value="Genomic_DNA"/>
</dbReference>
<evidence type="ECO:0008006" key="4">
    <source>
        <dbReference type="Google" id="ProtNLM"/>
    </source>
</evidence>
<reference evidence="2 3" key="1">
    <citation type="submission" date="2016-10" db="EMBL/GenBank/DDBJ databases">
        <authorList>
            <person name="de Groot N.N."/>
        </authorList>
    </citation>
    <scope>NUCLEOTIDE SEQUENCE [LARGE SCALE GENOMIC DNA]</scope>
    <source>
        <strain evidence="2 3">CGMCC 4.6945</strain>
    </source>
</reference>
<name>A0A1I0WSI8_9CELL</name>